<keyword evidence="8 11" id="KW-1133">Transmembrane helix</keyword>
<evidence type="ECO:0000256" key="10">
    <source>
        <dbReference type="ARBA" id="ARBA00049506"/>
    </source>
</evidence>
<dbReference type="InterPro" id="IPR007873">
    <property type="entry name" value="Glycosyltransferase_ALG3"/>
</dbReference>
<organism evidence="12 13">
    <name type="scientific">Escallonia herrerae</name>
    <dbReference type="NCBI Taxonomy" id="1293975"/>
    <lineage>
        <taxon>Eukaryota</taxon>
        <taxon>Viridiplantae</taxon>
        <taxon>Streptophyta</taxon>
        <taxon>Embryophyta</taxon>
        <taxon>Tracheophyta</taxon>
        <taxon>Spermatophyta</taxon>
        <taxon>Magnoliopsida</taxon>
        <taxon>eudicotyledons</taxon>
        <taxon>Gunneridae</taxon>
        <taxon>Pentapetalae</taxon>
        <taxon>asterids</taxon>
        <taxon>campanulids</taxon>
        <taxon>Escalloniales</taxon>
        <taxon>Escalloniaceae</taxon>
        <taxon>Escallonia</taxon>
    </lineage>
</organism>
<evidence type="ECO:0000256" key="3">
    <source>
        <dbReference type="ARBA" id="ARBA00011964"/>
    </source>
</evidence>
<dbReference type="AlphaFoldDB" id="A0AA88VIC4"/>
<reference evidence="12" key="1">
    <citation type="submission" date="2022-12" db="EMBL/GenBank/DDBJ databases">
        <title>Draft genome assemblies for two species of Escallonia (Escalloniales).</title>
        <authorList>
            <person name="Chanderbali A."/>
            <person name="Dervinis C."/>
            <person name="Anghel I."/>
            <person name="Soltis D."/>
            <person name="Soltis P."/>
            <person name="Zapata F."/>
        </authorList>
    </citation>
    <scope>NUCLEOTIDE SEQUENCE</scope>
    <source>
        <strain evidence="12">UCBG64.0493</strain>
        <tissue evidence="12">Leaf</tissue>
    </source>
</reference>
<evidence type="ECO:0000256" key="7">
    <source>
        <dbReference type="ARBA" id="ARBA00022824"/>
    </source>
</evidence>
<dbReference type="EC" id="2.4.1.258" evidence="3"/>
<feature type="transmembrane region" description="Helical" evidence="11">
    <location>
        <begin position="161"/>
        <end position="181"/>
    </location>
</feature>
<evidence type="ECO:0000256" key="11">
    <source>
        <dbReference type="SAM" id="Phobius"/>
    </source>
</evidence>
<keyword evidence="4" id="KW-0328">Glycosyltransferase</keyword>
<dbReference type="PANTHER" id="PTHR12646">
    <property type="entry name" value="NOT56 - RELATED"/>
    <property type="match status" value="1"/>
</dbReference>
<proteinExistence type="predicted"/>
<dbReference type="GO" id="GO:0052925">
    <property type="term" value="F:dol-P-Man:Man(5)GlcNAc(2)-PP-Dol alpha-1,3-mannosyltransferase activity"/>
    <property type="evidence" value="ECO:0007669"/>
    <property type="project" value="UniProtKB-EC"/>
</dbReference>
<evidence type="ECO:0000256" key="9">
    <source>
        <dbReference type="ARBA" id="ARBA00023136"/>
    </source>
</evidence>
<feature type="transmembrane region" description="Helical" evidence="11">
    <location>
        <begin position="293"/>
        <end position="312"/>
    </location>
</feature>
<feature type="transmembrane region" description="Helical" evidence="11">
    <location>
        <begin position="332"/>
        <end position="350"/>
    </location>
</feature>
<keyword evidence="7" id="KW-0256">Endoplasmic reticulum</keyword>
<gene>
    <name evidence="12" type="ORF">RJ639_014598</name>
</gene>
<comment type="caution">
    <text evidence="12">The sequence shown here is derived from an EMBL/GenBank/DDBJ whole genome shotgun (WGS) entry which is preliminary data.</text>
</comment>
<evidence type="ECO:0000256" key="1">
    <source>
        <dbReference type="ARBA" id="ARBA00004477"/>
    </source>
</evidence>
<dbReference type="GO" id="GO:0005789">
    <property type="term" value="C:endoplasmic reticulum membrane"/>
    <property type="evidence" value="ECO:0007669"/>
    <property type="project" value="UniProtKB-SubCell"/>
</dbReference>
<keyword evidence="13" id="KW-1185">Reference proteome</keyword>
<evidence type="ECO:0000256" key="2">
    <source>
        <dbReference type="ARBA" id="ARBA00004922"/>
    </source>
</evidence>
<keyword evidence="9 11" id="KW-0472">Membrane</keyword>
<dbReference type="Pfam" id="PF05208">
    <property type="entry name" value="ALG3"/>
    <property type="match status" value="1"/>
</dbReference>
<dbReference type="EMBL" id="JAVXUP010001816">
    <property type="protein sequence ID" value="KAK3007869.1"/>
    <property type="molecule type" value="Genomic_DNA"/>
</dbReference>
<dbReference type="PANTHER" id="PTHR12646:SF0">
    <property type="entry name" value="DOL-P-MAN:MAN(5)GLCNAC(2)-PP-DOL ALPHA-1,3-MANNOSYLTRANSFERASE"/>
    <property type="match status" value="1"/>
</dbReference>
<evidence type="ECO:0000313" key="13">
    <source>
        <dbReference type="Proteomes" id="UP001188597"/>
    </source>
</evidence>
<feature type="transmembrane region" description="Helical" evidence="11">
    <location>
        <begin position="137"/>
        <end position="154"/>
    </location>
</feature>
<feature type="transmembrane region" description="Helical" evidence="11">
    <location>
        <begin position="230"/>
        <end position="252"/>
    </location>
</feature>
<comment type="catalytic activity">
    <reaction evidence="10">
        <text>an alpha-D-Man-(1-&gt;2)-alpha-D-Man-(1-&gt;2)-alpha-D-Man-(1-&gt;3)-[alpha-D-Man-(1-&gt;6)]-beta-D-Man-(1-&gt;4)-beta-D-GlcNAc-(1-&gt;4)-alpha-D-GlcNAc-diphospho-di-trans,poly-cis-dolichol + a di-trans,poly-cis-dolichyl beta-D-mannosyl phosphate = an alpha-D-Man-(1-&gt;2)-alpha-D-Man-(1-&gt;2)-alpha-D-Man-(1-&gt;3)-[alpha-D-Man-(1-&gt;3)-alpha-D-Man-(1-&gt;6)]-beta-D-Man-(1-&gt;4)-beta-D-GlcNAc-(1-&gt;4)-alpha-D-GlcNAc-diphospho-di-trans,poly-cis-dolichol + a di-trans,poly-cis-dolichyl phosphate + H(+)</text>
        <dbReference type="Rhea" id="RHEA:29527"/>
        <dbReference type="Rhea" id="RHEA-COMP:19498"/>
        <dbReference type="Rhea" id="RHEA-COMP:19501"/>
        <dbReference type="Rhea" id="RHEA-COMP:19516"/>
        <dbReference type="Rhea" id="RHEA-COMP:19517"/>
        <dbReference type="ChEBI" id="CHEBI:15378"/>
        <dbReference type="ChEBI" id="CHEBI:57683"/>
        <dbReference type="ChEBI" id="CHEBI:58211"/>
        <dbReference type="ChEBI" id="CHEBI:132515"/>
        <dbReference type="ChEBI" id="CHEBI:132516"/>
        <dbReference type="EC" id="2.4.1.258"/>
    </reaction>
    <physiologicalReaction direction="left-to-right" evidence="10">
        <dbReference type="Rhea" id="RHEA:29528"/>
    </physiologicalReaction>
</comment>
<keyword evidence="6 11" id="KW-0812">Transmembrane</keyword>
<sequence length="474" mass="52956">MKILSLQLRCTRNAAFWYVAVLEGAGLLTETKTLSMERKRRSSRESMAVAKRKPSTNPLLKLYTNPKAAFPFALLLADALLVALIIIYIRRSIGMRTCRRQVPILTHLYGLNGVLYVSGFLGGERDYTNLKGDTGPLVYPAGFLYIYSAVQYVTGGQVYPAQILFGVLYIVNLGVVLFVYVKTDVLPWWALFLLCLSKRVHSIFVLRLFNDCFAMTLLHASLISFLYHKWHLGLIIFSGAVSVKMNVLLYAPPLLLLMFKAMNIAGVISALAGAALVQILLGLPFIVAHPISYVSGAFNLGRVFIHFWYFLIPDKSVNFKFVPEPVFVSKQFAVSLLTAHLILLTVFAHYRWCKHEGGIVSFLHSKFLQMKLKAAVSSSFSLGQFYNRDSSSKLLQKEHIVTTMFVGNFVGILTVSVVENTVPYIATVNFISRGGVLLECLSLDYVLIFPAPLYPLTDFVGSMDCSTRISIRGR</sequence>
<protein>
    <recommendedName>
        <fullName evidence="3">dolichyl-P-Man:Man5GlcNAc2-PP-dolichol alpha-1,3-mannosyltransferase</fullName>
        <ecNumber evidence="3">2.4.1.258</ecNumber>
    </recommendedName>
</protein>
<evidence type="ECO:0000256" key="5">
    <source>
        <dbReference type="ARBA" id="ARBA00022679"/>
    </source>
</evidence>
<evidence type="ECO:0000256" key="4">
    <source>
        <dbReference type="ARBA" id="ARBA00022676"/>
    </source>
</evidence>
<accession>A0AA88VIC4</accession>
<dbReference type="Proteomes" id="UP001188597">
    <property type="component" value="Unassembled WGS sequence"/>
</dbReference>
<feature type="transmembrane region" description="Helical" evidence="11">
    <location>
        <begin position="68"/>
        <end position="90"/>
    </location>
</feature>
<evidence type="ECO:0000313" key="12">
    <source>
        <dbReference type="EMBL" id="KAK3007869.1"/>
    </source>
</evidence>
<comment type="pathway">
    <text evidence="2">Protein modification; protein glycosylation.</text>
</comment>
<feature type="transmembrane region" description="Helical" evidence="11">
    <location>
        <begin position="102"/>
        <end position="122"/>
    </location>
</feature>
<feature type="transmembrane region" description="Helical" evidence="11">
    <location>
        <begin position="264"/>
        <end position="286"/>
    </location>
</feature>
<evidence type="ECO:0000256" key="6">
    <source>
        <dbReference type="ARBA" id="ARBA00022692"/>
    </source>
</evidence>
<comment type="subcellular location">
    <subcellularLocation>
        <location evidence="1">Endoplasmic reticulum membrane</location>
        <topology evidence="1">Multi-pass membrane protein</topology>
    </subcellularLocation>
</comment>
<name>A0AA88VIC4_9ASTE</name>
<evidence type="ECO:0000256" key="8">
    <source>
        <dbReference type="ARBA" id="ARBA00022989"/>
    </source>
</evidence>
<keyword evidence="5" id="KW-0808">Transferase</keyword>